<accession>A0AAV0DK09</accession>
<sequence length="176" mass="19166">MIKAAFGFPPLNDNPRPEVSGVRHHSILFVRREDYLAHPRHSGKPESRLSNEQQVFDAIRNWAASLLSSSNGFKCKLSVVNGLFGHMSVKEQVEAIQDASVIVGAHGAGMTHAISAVPGTIILEIISSAHRRPHFALIAKWKGLEYQPIFLDGSHADPQVVIDKLDSILKSSGLGC</sequence>
<keyword evidence="3" id="KW-0808">Transferase</keyword>
<keyword evidence="2" id="KW-0328">Glycosyltransferase</keyword>
<reference evidence="6" key="1">
    <citation type="submission" date="2022-07" db="EMBL/GenBank/DDBJ databases">
        <authorList>
            <person name="Macas J."/>
            <person name="Novak P."/>
            <person name="Neumann P."/>
        </authorList>
    </citation>
    <scope>NUCLEOTIDE SEQUENCE</scope>
</reference>
<dbReference type="GO" id="GO:0000139">
    <property type="term" value="C:Golgi membrane"/>
    <property type="evidence" value="ECO:0007669"/>
    <property type="project" value="UniProtKB-SubCell"/>
</dbReference>
<evidence type="ECO:0000259" key="5">
    <source>
        <dbReference type="Pfam" id="PF04577"/>
    </source>
</evidence>
<proteinExistence type="predicted"/>
<feature type="domain" description="Glycosyltransferase 61 catalytic" evidence="5">
    <location>
        <begin position="22"/>
        <end position="122"/>
    </location>
</feature>
<dbReference type="Proteomes" id="UP001152523">
    <property type="component" value="Unassembled WGS sequence"/>
</dbReference>
<dbReference type="EMBL" id="CAMAPF010000117">
    <property type="protein sequence ID" value="CAH9102796.1"/>
    <property type="molecule type" value="Genomic_DNA"/>
</dbReference>
<dbReference type="InterPro" id="IPR049625">
    <property type="entry name" value="Glyco_transf_61_cat"/>
</dbReference>
<keyword evidence="7" id="KW-1185">Reference proteome</keyword>
<keyword evidence="4" id="KW-0325">Glycoprotein</keyword>
<evidence type="ECO:0000313" key="6">
    <source>
        <dbReference type="EMBL" id="CAH9102796.1"/>
    </source>
</evidence>
<organism evidence="6 7">
    <name type="scientific">Cuscuta epithymum</name>
    <dbReference type="NCBI Taxonomy" id="186058"/>
    <lineage>
        <taxon>Eukaryota</taxon>
        <taxon>Viridiplantae</taxon>
        <taxon>Streptophyta</taxon>
        <taxon>Embryophyta</taxon>
        <taxon>Tracheophyta</taxon>
        <taxon>Spermatophyta</taxon>
        <taxon>Magnoliopsida</taxon>
        <taxon>eudicotyledons</taxon>
        <taxon>Gunneridae</taxon>
        <taxon>Pentapetalae</taxon>
        <taxon>asterids</taxon>
        <taxon>lamiids</taxon>
        <taxon>Solanales</taxon>
        <taxon>Convolvulaceae</taxon>
        <taxon>Cuscuteae</taxon>
        <taxon>Cuscuta</taxon>
        <taxon>Cuscuta subgen. Cuscuta</taxon>
    </lineage>
</organism>
<dbReference type="AlphaFoldDB" id="A0AAV0DK09"/>
<dbReference type="GO" id="GO:0016763">
    <property type="term" value="F:pentosyltransferase activity"/>
    <property type="evidence" value="ECO:0007669"/>
    <property type="project" value="UniProtKB-ARBA"/>
</dbReference>
<comment type="caution">
    <text evidence="6">The sequence shown here is derived from an EMBL/GenBank/DDBJ whole genome shotgun (WGS) entry which is preliminary data.</text>
</comment>
<evidence type="ECO:0000256" key="4">
    <source>
        <dbReference type="ARBA" id="ARBA00023180"/>
    </source>
</evidence>
<dbReference type="PANTHER" id="PTHR48437:SF1">
    <property type="entry name" value="INITIATOR BINDING DOMAIN-CONTAINING PROTEIN"/>
    <property type="match status" value="1"/>
</dbReference>
<name>A0AAV0DK09_9ASTE</name>
<evidence type="ECO:0000256" key="1">
    <source>
        <dbReference type="ARBA" id="ARBA00004323"/>
    </source>
</evidence>
<dbReference type="Pfam" id="PF04577">
    <property type="entry name" value="Glyco_transf_61"/>
    <property type="match status" value="1"/>
</dbReference>
<comment type="subcellular location">
    <subcellularLocation>
        <location evidence="1">Golgi apparatus membrane</location>
        <topology evidence="1">Single-pass type II membrane protein</topology>
    </subcellularLocation>
</comment>
<evidence type="ECO:0000256" key="2">
    <source>
        <dbReference type="ARBA" id="ARBA00022676"/>
    </source>
</evidence>
<gene>
    <name evidence="6" type="ORF">CEPIT_LOCUS16122</name>
</gene>
<evidence type="ECO:0000256" key="3">
    <source>
        <dbReference type="ARBA" id="ARBA00022679"/>
    </source>
</evidence>
<evidence type="ECO:0000313" key="7">
    <source>
        <dbReference type="Proteomes" id="UP001152523"/>
    </source>
</evidence>
<dbReference type="PANTHER" id="PTHR48437">
    <property type="entry name" value="INITIATOR BINDING DOMAIN-CONTAINING PROTEIN"/>
    <property type="match status" value="1"/>
</dbReference>
<dbReference type="InterPro" id="IPR007657">
    <property type="entry name" value="Glycosyltransferase_61"/>
</dbReference>
<protein>
    <recommendedName>
        <fullName evidence="5">Glycosyltransferase 61 catalytic domain-containing protein</fullName>
    </recommendedName>
</protein>